<dbReference type="PANTHER" id="PTHR43506">
    <property type="entry name" value="BIOTIN/LIPOATE A/B PROTEIN LIGASE FAMILY"/>
    <property type="match status" value="1"/>
</dbReference>
<accession>A0A835Y986</accession>
<evidence type="ECO:0000313" key="3">
    <source>
        <dbReference type="Proteomes" id="UP000612055"/>
    </source>
</evidence>
<dbReference type="EMBL" id="JAEHOE010000018">
    <property type="protein sequence ID" value="KAG2496551.1"/>
    <property type="molecule type" value="Genomic_DNA"/>
</dbReference>
<dbReference type="SUPFAM" id="SSF55681">
    <property type="entry name" value="Class II aaRS and biotin synthetases"/>
    <property type="match status" value="1"/>
</dbReference>
<evidence type="ECO:0000259" key="1">
    <source>
        <dbReference type="PROSITE" id="PS51733"/>
    </source>
</evidence>
<dbReference type="Proteomes" id="UP000612055">
    <property type="component" value="Unassembled WGS sequence"/>
</dbReference>
<dbReference type="InterPro" id="IPR004143">
    <property type="entry name" value="BPL_LPL_catalytic"/>
</dbReference>
<dbReference type="OrthoDB" id="201621at2759"/>
<gene>
    <name evidence="2" type="ORF">HYH03_005374</name>
</gene>
<comment type="caution">
    <text evidence="2">The sequence shown here is derived from an EMBL/GenBank/DDBJ whole genome shotgun (WGS) entry which is preliminary data.</text>
</comment>
<dbReference type="AlphaFoldDB" id="A0A835Y986"/>
<organism evidence="2 3">
    <name type="scientific">Edaphochlamys debaryana</name>
    <dbReference type="NCBI Taxonomy" id="47281"/>
    <lineage>
        <taxon>Eukaryota</taxon>
        <taxon>Viridiplantae</taxon>
        <taxon>Chlorophyta</taxon>
        <taxon>core chlorophytes</taxon>
        <taxon>Chlorophyceae</taxon>
        <taxon>CS clade</taxon>
        <taxon>Chlamydomonadales</taxon>
        <taxon>Chlamydomonadales incertae sedis</taxon>
        <taxon>Edaphochlamys</taxon>
    </lineage>
</organism>
<dbReference type="InterPro" id="IPR053264">
    <property type="entry name" value="Lipoate-ligase_2_inactive"/>
</dbReference>
<proteinExistence type="predicted"/>
<dbReference type="Gene3D" id="3.30.930.10">
    <property type="entry name" value="Bira Bifunctional Protein, Domain 2"/>
    <property type="match status" value="1"/>
</dbReference>
<dbReference type="InterPro" id="IPR045864">
    <property type="entry name" value="aa-tRNA-synth_II/BPL/LPL"/>
</dbReference>
<dbReference type="PROSITE" id="PS51733">
    <property type="entry name" value="BPL_LPL_CATALYTIC"/>
    <property type="match status" value="1"/>
</dbReference>
<name>A0A835Y986_9CHLO</name>
<sequence length="284" mass="31155">MSGGRPILNVLRVARLPIFTQLNLEEALLRATADNWLIINDGAFTPAIVLGISGRPAELVRCPEALQSGIQVIRRFTGGGTVVVDHDTVFSTLIMQAEDVPHVQPYPQPIMAWTEQLYRPAFTMTKCPDFSVRENDYVIGGTHKVGGNAQAITGKRWLHHTSFLWDYDQEAMALLRPPPRAPRYREGREHGEFVTRLCDVLAPEGSDNDGAGPAATRRHLVSAIVQAASALGFTLQERTLAEAAPALQRKPHLGTRLVDLREFLSDQELATLGALQQQGSQPGP</sequence>
<keyword evidence="3" id="KW-1185">Reference proteome</keyword>
<evidence type="ECO:0000313" key="2">
    <source>
        <dbReference type="EMBL" id="KAG2496551.1"/>
    </source>
</evidence>
<dbReference type="PANTHER" id="PTHR43506:SF1">
    <property type="entry name" value="BPL_LPL CATALYTIC DOMAIN-CONTAINING PROTEIN"/>
    <property type="match status" value="1"/>
</dbReference>
<reference evidence="2" key="1">
    <citation type="journal article" date="2020" name="bioRxiv">
        <title>Comparative genomics of Chlamydomonas.</title>
        <authorList>
            <person name="Craig R.J."/>
            <person name="Hasan A.R."/>
            <person name="Ness R.W."/>
            <person name="Keightley P.D."/>
        </authorList>
    </citation>
    <scope>NUCLEOTIDE SEQUENCE</scope>
    <source>
        <strain evidence="2">CCAP 11/70</strain>
    </source>
</reference>
<protein>
    <recommendedName>
        <fullName evidence="1">BPL/LPL catalytic domain-containing protein</fullName>
    </recommendedName>
</protein>
<feature type="domain" description="BPL/LPL catalytic" evidence="1">
    <location>
        <begin position="31"/>
        <end position="209"/>
    </location>
</feature>
<dbReference type="Pfam" id="PF21948">
    <property type="entry name" value="LplA-B_cat"/>
    <property type="match status" value="1"/>
</dbReference>